<dbReference type="PANTHER" id="PTHR12770">
    <property type="entry name" value="RUS1 FAMILY PROTEIN C16ORF58"/>
    <property type="match status" value="1"/>
</dbReference>
<name>A0A2J7ZRH0_9CHLO</name>
<feature type="domain" description="Protein root UVB sensitive/RUS" evidence="7">
    <location>
        <begin position="2"/>
        <end position="203"/>
    </location>
</feature>
<evidence type="ECO:0000259" key="8">
    <source>
        <dbReference type="Pfam" id="PF24160"/>
    </source>
</evidence>
<protein>
    <submittedName>
        <fullName evidence="9">Uncharacterized protein</fullName>
    </submittedName>
</protein>
<evidence type="ECO:0000259" key="7">
    <source>
        <dbReference type="Pfam" id="PF04884"/>
    </source>
</evidence>
<keyword evidence="4" id="KW-1133">Transmembrane helix</keyword>
<comment type="caution">
    <text evidence="9">The sequence shown here is derived from an EMBL/GenBank/DDBJ whole genome shotgun (WGS) entry which is preliminary data.</text>
</comment>
<keyword evidence="10" id="KW-1185">Reference proteome</keyword>
<evidence type="ECO:0000313" key="9">
    <source>
        <dbReference type="EMBL" id="PNH02871.1"/>
    </source>
</evidence>
<sequence length="403" mass="43219">ALSSYVRGMLTSAAIMRGVGVGQQAATPLAAVFTFFLRDLAGMLGGIVFAFLEGSSFDSCAKQWRLFADITNDLGMTMELASPLLPRAMFLPIACFGSIARSVTGVAGGATRAALTQHFALRNNAADVSAKEQSQETATTILGMVAGMAVTRLAADSAAAAWLVFGSLTAVHVAANVAALRRLLLASLNQPRLELLVARYLEDGTVLGPRAVAEEEDLTPPPLRRLLDWASGAEARRPVQLRYGSRLTAALPAAALAQLLTRQGRRRYLLLPGAGGKPGSQPQPLQPSKPSKLQPHVVLHVVLHRQVTAADQLRAFVHARCLQRELTRRWGTLQQPEQQQGQASSSPPWFAAAELAAEEWMAARFEPLLVQLRAAGWQAERVALPRPAWTAEWEPPGGGLHSD</sequence>
<organism evidence="9 10">
    <name type="scientific">Tetrabaena socialis</name>
    <dbReference type="NCBI Taxonomy" id="47790"/>
    <lineage>
        <taxon>Eukaryota</taxon>
        <taxon>Viridiplantae</taxon>
        <taxon>Chlorophyta</taxon>
        <taxon>core chlorophytes</taxon>
        <taxon>Chlorophyceae</taxon>
        <taxon>CS clade</taxon>
        <taxon>Chlamydomonadales</taxon>
        <taxon>Tetrabaenaceae</taxon>
        <taxon>Tetrabaena</taxon>
    </lineage>
</organism>
<dbReference type="EMBL" id="PGGS01000584">
    <property type="protein sequence ID" value="PNH02871.1"/>
    <property type="molecule type" value="Genomic_DNA"/>
</dbReference>
<evidence type="ECO:0000256" key="1">
    <source>
        <dbReference type="ARBA" id="ARBA00004370"/>
    </source>
</evidence>
<dbReference type="InterPro" id="IPR054549">
    <property type="entry name" value="UVB_sens_RUS_dom"/>
</dbReference>
<reference evidence="9 10" key="1">
    <citation type="journal article" date="2017" name="Mol. Biol. Evol.">
        <title>The 4-celled Tetrabaena socialis nuclear genome reveals the essential components for genetic control of cell number at the origin of multicellularity in the volvocine lineage.</title>
        <authorList>
            <person name="Featherston J."/>
            <person name="Arakaki Y."/>
            <person name="Hanschen E.R."/>
            <person name="Ferris P.J."/>
            <person name="Michod R.E."/>
            <person name="Olson B.J.S.C."/>
            <person name="Nozaki H."/>
            <person name="Durand P.M."/>
        </authorList>
    </citation>
    <scope>NUCLEOTIDE SEQUENCE [LARGE SCALE GENOMIC DNA]</scope>
    <source>
        <strain evidence="9 10">NIES-571</strain>
    </source>
</reference>
<gene>
    <name evidence="9" type="ORF">TSOC_011118</name>
</gene>
<feature type="compositionally biased region" description="Low complexity" evidence="6">
    <location>
        <begin position="279"/>
        <end position="291"/>
    </location>
</feature>
<comment type="similarity">
    <text evidence="2">Belongs to the RUS1 family.</text>
</comment>
<dbReference type="OrthoDB" id="364779at2759"/>
<evidence type="ECO:0000256" key="3">
    <source>
        <dbReference type="ARBA" id="ARBA00022692"/>
    </source>
</evidence>
<dbReference type="GO" id="GO:0016020">
    <property type="term" value="C:membrane"/>
    <property type="evidence" value="ECO:0007669"/>
    <property type="project" value="UniProtKB-SubCell"/>
</dbReference>
<keyword evidence="5" id="KW-0472">Membrane</keyword>
<evidence type="ECO:0000256" key="5">
    <source>
        <dbReference type="ARBA" id="ARBA00023136"/>
    </source>
</evidence>
<dbReference type="InterPro" id="IPR055412">
    <property type="entry name" value="UVB_sens_C"/>
</dbReference>
<evidence type="ECO:0000256" key="6">
    <source>
        <dbReference type="SAM" id="MobiDB-lite"/>
    </source>
</evidence>
<dbReference type="PANTHER" id="PTHR12770:SF31">
    <property type="entry name" value="RUS FAMILY MEMBER 1"/>
    <property type="match status" value="1"/>
</dbReference>
<feature type="region of interest" description="Disordered" evidence="6">
    <location>
        <begin position="271"/>
        <end position="291"/>
    </location>
</feature>
<feature type="domain" description="Root UVB sensitive protein C-terminal" evidence="8">
    <location>
        <begin position="299"/>
        <end position="393"/>
    </location>
</feature>
<dbReference type="InterPro" id="IPR006968">
    <property type="entry name" value="RUS_fam"/>
</dbReference>
<evidence type="ECO:0000256" key="2">
    <source>
        <dbReference type="ARBA" id="ARBA00007558"/>
    </source>
</evidence>
<accession>A0A2J7ZRH0</accession>
<evidence type="ECO:0000256" key="4">
    <source>
        <dbReference type="ARBA" id="ARBA00022989"/>
    </source>
</evidence>
<feature type="non-terminal residue" evidence="9">
    <location>
        <position position="1"/>
    </location>
</feature>
<keyword evidence="3" id="KW-0812">Transmembrane</keyword>
<dbReference type="Pfam" id="PF04884">
    <property type="entry name" value="UVB_sens_prot"/>
    <property type="match status" value="1"/>
</dbReference>
<comment type="subcellular location">
    <subcellularLocation>
        <location evidence="1">Membrane</location>
    </subcellularLocation>
</comment>
<dbReference type="Proteomes" id="UP000236333">
    <property type="component" value="Unassembled WGS sequence"/>
</dbReference>
<dbReference type="AlphaFoldDB" id="A0A2J7ZRH0"/>
<dbReference type="Pfam" id="PF24160">
    <property type="entry name" value="UVB_sens_C"/>
    <property type="match status" value="1"/>
</dbReference>
<proteinExistence type="inferred from homology"/>
<evidence type="ECO:0000313" key="10">
    <source>
        <dbReference type="Proteomes" id="UP000236333"/>
    </source>
</evidence>